<gene>
    <name evidence="2" type="ORF">Hypma_003092</name>
</gene>
<dbReference type="Proteomes" id="UP000076154">
    <property type="component" value="Unassembled WGS sequence"/>
</dbReference>
<evidence type="ECO:0000256" key="1">
    <source>
        <dbReference type="SAM" id="MobiDB-lite"/>
    </source>
</evidence>
<feature type="region of interest" description="Disordered" evidence="1">
    <location>
        <begin position="72"/>
        <end position="152"/>
    </location>
</feature>
<dbReference type="EMBL" id="LUEZ02000128">
    <property type="protein sequence ID" value="RDB16241.1"/>
    <property type="molecule type" value="Genomic_DNA"/>
</dbReference>
<comment type="caution">
    <text evidence="2">The sequence shown here is derived from an EMBL/GenBank/DDBJ whole genome shotgun (WGS) entry which is preliminary data.</text>
</comment>
<feature type="compositionally biased region" description="Polar residues" evidence="1">
    <location>
        <begin position="119"/>
        <end position="133"/>
    </location>
</feature>
<name>A0A369J2J5_HYPMA</name>
<sequence>MKASCRHRRRPSSDHRLRALTPYLHIRWETRGPEMIEHALSITNTNDEQNILPRSFPPENADTDLETWKRGLNRPRSRLLNQRAHQSPSARKRAPSIRLQRLPTSAGDGKASGNEDIAAQTSPTTPPASQAINSSSRSPSRSDNGSKLPGMRQRRFTKINEKHVLFNQYDRAAQVRALSIRLRRRARHRRRAVICRHLSD</sequence>
<reference evidence="2" key="1">
    <citation type="submission" date="2018-04" db="EMBL/GenBank/DDBJ databases">
        <title>Whole genome sequencing of Hypsizygus marmoreus.</title>
        <authorList>
            <person name="Choi I.-G."/>
            <person name="Min B."/>
            <person name="Kim J.-G."/>
            <person name="Kim S."/>
            <person name="Oh Y.-L."/>
            <person name="Kong W.-S."/>
            <person name="Park H."/>
            <person name="Jeong J."/>
            <person name="Song E.-S."/>
        </authorList>
    </citation>
    <scope>NUCLEOTIDE SEQUENCE [LARGE SCALE GENOMIC DNA]</scope>
    <source>
        <strain evidence="2">51987-8</strain>
    </source>
</reference>
<protein>
    <submittedName>
        <fullName evidence="2">Uncharacterized protein</fullName>
    </submittedName>
</protein>
<proteinExistence type="predicted"/>
<dbReference type="AlphaFoldDB" id="A0A369J2J5"/>
<dbReference type="InParanoid" id="A0A369J2J5"/>
<keyword evidence="3" id="KW-1185">Reference proteome</keyword>
<feature type="compositionally biased region" description="Polar residues" evidence="1">
    <location>
        <begin position="79"/>
        <end position="89"/>
    </location>
</feature>
<organism evidence="2 3">
    <name type="scientific">Hypsizygus marmoreus</name>
    <name type="common">White beech mushroom</name>
    <name type="synonym">Agaricus marmoreus</name>
    <dbReference type="NCBI Taxonomy" id="39966"/>
    <lineage>
        <taxon>Eukaryota</taxon>
        <taxon>Fungi</taxon>
        <taxon>Dikarya</taxon>
        <taxon>Basidiomycota</taxon>
        <taxon>Agaricomycotina</taxon>
        <taxon>Agaricomycetes</taxon>
        <taxon>Agaricomycetidae</taxon>
        <taxon>Agaricales</taxon>
        <taxon>Tricholomatineae</taxon>
        <taxon>Lyophyllaceae</taxon>
        <taxon>Hypsizygus</taxon>
    </lineage>
</organism>
<accession>A0A369J2J5</accession>
<evidence type="ECO:0000313" key="3">
    <source>
        <dbReference type="Proteomes" id="UP000076154"/>
    </source>
</evidence>
<evidence type="ECO:0000313" key="2">
    <source>
        <dbReference type="EMBL" id="RDB16241.1"/>
    </source>
</evidence>